<reference evidence="4" key="1">
    <citation type="submission" date="2021-12" db="EMBL/GenBank/DDBJ databases">
        <authorList>
            <person name="King R."/>
        </authorList>
    </citation>
    <scope>NUCLEOTIDE SEQUENCE</scope>
</reference>
<dbReference type="PANTHER" id="PTHR12236:SF75">
    <property type="entry name" value="CUTICULAR PROTEIN 62BB, ISOFORM A"/>
    <property type="match status" value="1"/>
</dbReference>
<evidence type="ECO:0000256" key="2">
    <source>
        <dbReference type="PROSITE-ProRule" id="PRU00497"/>
    </source>
</evidence>
<evidence type="ECO:0000256" key="3">
    <source>
        <dbReference type="SAM" id="SignalP"/>
    </source>
</evidence>
<dbReference type="GO" id="GO:0005615">
    <property type="term" value="C:extracellular space"/>
    <property type="evidence" value="ECO:0007669"/>
    <property type="project" value="TreeGrafter"/>
</dbReference>
<organism evidence="4 5">
    <name type="scientific">Brassicogethes aeneus</name>
    <name type="common">Rape pollen beetle</name>
    <name type="synonym">Meligethes aeneus</name>
    <dbReference type="NCBI Taxonomy" id="1431903"/>
    <lineage>
        <taxon>Eukaryota</taxon>
        <taxon>Metazoa</taxon>
        <taxon>Ecdysozoa</taxon>
        <taxon>Arthropoda</taxon>
        <taxon>Hexapoda</taxon>
        <taxon>Insecta</taxon>
        <taxon>Pterygota</taxon>
        <taxon>Neoptera</taxon>
        <taxon>Endopterygota</taxon>
        <taxon>Coleoptera</taxon>
        <taxon>Polyphaga</taxon>
        <taxon>Cucujiformia</taxon>
        <taxon>Nitidulidae</taxon>
        <taxon>Meligethinae</taxon>
        <taxon>Brassicogethes</taxon>
    </lineage>
</organism>
<name>A0A9P0AXZ2_BRAAE</name>
<keyword evidence="1 2" id="KW-0193">Cuticle</keyword>
<evidence type="ECO:0000313" key="5">
    <source>
        <dbReference type="Proteomes" id="UP001154078"/>
    </source>
</evidence>
<dbReference type="PROSITE" id="PS00233">
    <property type="entry name" value="CHIT_BIND_RR_1"/>
    <property type="match status" value="2"/>
</dbReference>
<dbReference type="PRINTS" id="PR00947">
    <property type="entry name" value="CUTICLE"/>
</dbReference>
<dbReference type="InterPro" id="IPR051217">
    <property type="entry name" value="Insect_Cuticle_Struc_Prot"/>
</dbReference>
<dbReference type="Proteomes" id="UP001154078">
    <property type="component" value="Chromosome 2"/>
</dbReference>
<dbReference type="Pfam" id="PF00379">
    <property type="entry name" value="Chitin_bind_4"/>
    <property type="match status" value="2"/>
</dbReference>
<proteinExistence type="predicted"/>
<gene>
    <name evidence="4" type="ORF">MELIAE_LOCUS3261</name>
</gene>
<sequence length="273" mass="30815">MSNNKYIILCFLALVPGYLTQNGLEEQHTDNIDYHNFNTNPKYNFGYGVHDPESGDEKEHYEERDGDAVKGSYSLKEADGSIRIVEYTADSKNGFQAVVRTIRKPKQEGTPALVPQPTSQLSRAVSGEQQVEQHKAYDVDVAVLSLVVICAQAGYIPEYSGNELGGYGGEEISYGGHHVEEHHEEEYHEPKKYQFNYAVHDPHTGDEKSQYEERDGDVVKGQYSLREADGTMRIVEYKADKHNGFTAVVHKVGEPKKHEEQVVYGGHEGYEHY</sequence>
<dbReference type="OrthoDB" id="6758292at2759"/>
<dbReference type="PANTHER" id="PTHR12236">
    <property type="entry name" value="STRUCTURAL CONTITUENT OF CUTICLE"/>
    <property type="match status" value="1"/>
</dbReference>
<evidence type="ECO:0000256" key="1">
    <source>
        <dbReference type="ARBA" id="ARBA00022460"/>
    </source>
</evidence>
<keyword evidence="3" id="KW-0732">Signal</keyword>
<feature type="signal peptide" evidence="3">
    <location>
        <begin position="1"/>
        <end position="20"/>
    </location>
</feature>
<feature type="chain" id="PRO_5040450877" evidence="3">
    <location>
        <begin position="21"/>
        <end position="273"/>
    </location>
</feature>
<evidence type="ECO:0000313" key="4">
    <source>
        <dbReference type="EMBL" id="CAH0550454.1"/>
    </source>
</evidence>
<dbReference type="GO" id="GO:0031012">
    <property type="term" value="C:extracellular matrix"/>
    <property type="evidence" value="ECO:0007669"/>
    <property type="project" value="TreeGrafter"/>
</dbReference>
<accession>A0A9P0AXZ2</accession>
<dbReference type="EMBL" id="OV121133">
    <property type="protein sequence ID" value="CAH0550454.1"/>
    <property type="molecule type" value="Genomic_DNA"/>
</dbReference>
<dbReference type="InterPro" id="IPR000618">
    <property type="entry name" value="Insect_cuticle"/>
</dbReference>
<protein>
    <submittedName>
        <fullName evidence="4">Uncharacterized protein</fullName>
    </submittedName>
</protein>
<dbReference type="InterPro" id="IPR031311">
    <property type="entry name" value="CHIT_BIND_RR_consensus"/>
</dbReference>
<keyword evidence="5" id="KW-1185">Reference proteome</keyword>
<dbReference type="GO" id="GO:0042302">
    <property type="term" value="F:structural constituent of cuticle"/>
    <property type="evidence" value="ECO:0007669"/>
    <property type="project" value="UniProtKB-UniRule"/>
</dbReference>
<dbReference type="AlphaFoldDB" id="A0A9P0AXZ2"/>
<dbReference type="PROSITE" id="PS51155">
    <property type="entry name" value="CHIT_BIND_RR_2"/>
    <property type="match status" value="2"/>
</dbReference>